<dbReference type="AlphaFoldDB" id="A0A6G2FMR6"/>
<comment type="caution">
    <text evidence="1">The sequence shown here is derived from an EMBL/GenBank/DDBJ whole genome shotgun (WGS) entry which is preliminary data.</text>
</comment>
<organism evidence="1">
    <name type="scientific">Enterococcus casseliflavus</name>
    <name type="common">Enterococcus flavescens</name>
    <dbReference type="NCBI Taxonomy" id="37734"/>
    <lineage>
        <taxon>Bacteria</taxon>
        <taxon>Bacillati</taxon>
        <taxon>Bacillota</taxon>
        <taxon>Bacilli</taxon>
        <taxon>Lactobacillales</taxon>
        <taxon>Enterococcaceae</taxon>
        <taxon>Enterococcus</taxon>
    </lineage>
</organism>
<accession>A0A6G2FMR6</accession>
<name>A0A6G2FMR6_ENTCA</name>
<feature type="non-terminal residue" evidence="1">
    <location>
        <position position="40"/>
    </location>
</feature>
<sequence>MNKVVKILLLLGSLILMALFGAVAITTWSADTAWQPPDNV</sequence>
<protein>
    <submittedName>
        <fullName evidence="1">Alkaline shock response membrane anchor protein AmaP</fullName>
    </submittedName>
</protein>
<evidence type="ECO:0000313" key="1">
    <source>
        <dbReference type="EMBL" id="MUN75804.1"/>
    </source>
</evidence>
<reference evidence="1" key="1">
    <citation type="submission" date="2019-11" db="EMBL/GenBank/DDBJ databases">
        <title>Comparative Genomics of Multidrug-Resistant Enterococcus spp. isolated from Wastewater Treatment Plants.</title>
        <authorList>
            <person name="Sanderson H.A."/>
            <person name="Ortega-Polo R."/>
            <person name="Zaheer R."/>
            <person name="Goji N."/>
            <person name="Amoako K."/>
            <person name="Brown R.S."/>
            <person name="Majury A."/>
            <person name="Liss S.N."/>
            <person name="Mcallister T.A."/>
        </authorList>
    </citation>
    <scope>NUCLEOTIDE SEQUENCE</scope>
    <source>
        <strain evidence="1">B79</strain>
    </source>
</reference>
<proteinExistence type="predicted"/>
<dbReference type="EMBL" id="WMHD01000086">
    <property type="protein sequence ID" value="MUN75804.1"/>
    <property type="molecule type" value="Genomic_DNA"/>
</dbReference>
<gene>
    <name evidence="1" type="ORF">EZ027_16860</name>
</gene>